<name>A0A8S0V1N2_OLEEU</name>
<gene>
    <name evidence="2" type="ORF">OLEA9_A082335</name>
</gene>
<proteinExistence type="predicted"/>
<dbReference type="EMBL" id="CACTIH010009201">
    <property type="protein sequence ID" value="CAA3027345.1"/>
    <property type="molecule type" value="Genomic_DNA"/>
</dbReference>
<feature type="compositionally biased region" description="Polar residues" evidence="1">
    <location>
        <begin position="71"/>
        <end position="89"/>
    </location>
</feature>
<sequence length="175" mass="19150">MGSRTRVRNLSWDWVLAGSLARVEEMQLVTCTRSCSTQTNKNKKKQRDRLRCLSSSSPLLPALKLRHLLPNGSQDSGGASTHGCTPSSGAGSGPGFYDEVEATGSIRSLSKTVEKDGSIFYSVSYEEVEMDADVNFVHSVSTEMDEEFLAQLPSPEENIGFLVIGGRKIYILRIS</sequence>
<dbReference type="Proteomes" id="UP000594638">
    <property type="component" value="Unassembled WGS sequence"/>
</dbReference>
<protein>
    <submittedName>
        <fullName evidence="2">Uncharacterized protein</fullName>
    </submittedName>
</protein>
<evidence type="ECO:0000313" key="3">
    <source>
        <dbReference type="Proteomes" id="UP000594638"/>
    </source>
</evidence>
<dbReference type="Gramene" id="OE9A082335T1">
    <property type="protein sequence ID" value="OE9A082335C1"/>
    <property type="gene ID" value="OE9A082335"/>
</dbReference>
<dbReference type="AlphaFoldDB" id="A0A8S0V1N2"/>
<comment type="caution">
    <text evidence="2">The sequence shown here is derived from an EMBL/GenBank/DDBJ whole genome shotgun (WGS) entry which is preliminary data.</text>
</comment>
<evidence type="ECO:0000256" key="1">
    <source>
        <dbReference type="SAM" id="MobiDB-lite"/>
    </source>
</evidence>
<organism evidence="2 3">
    <name type="scientific">Olea europaea subsp. europaea</name>
    <dbReference type="NCBI Taxonomy" id="158383"/>
    <lineage>
        <taxon>Eukaryota</taxon>
        <taxon>Viridiplantae</taxon>
        <taxon>Streptophyta</taxon>
        <taxon>Embryophyta</taxon>
        <taxon>Tracheophyta</taxon>
        <taxon>Spermatophyta</taxon>
        <taxon>Magnoliopsida</taxon>
        <taxon>eudicotyledons</taxon>
        <taxon>Gunneridae</taxon>
        <taxon>Pentapetalae</taxon>
        <taxon>asterids</taxon>
        <taxon>lamiids</taxon>
        <taxon>Lamiales</taxon>
        <taxon>Oleaceae</taxon>
        <taxon>Oleeae</taxon>
        <taxon>Olea</taxon>
    </lineage>
</organism>
<feature type="region of interest" description="Disordered" evidence="1">
    <location>
        <begin position="71"/>
        <end position="95"/>
    </location>
</feature>
<reference evidence="2 3" key="1">
    <citation type="submission" date="2019-12" db="EMBL/GenBank/DDBJ databases">
        <authorList>
            <person name="Alioto T."/>
            <person name="Alioto T."/>
            <person name="Gomez Garrido J."/>
        </authorList>
    </citation>
    <scope>NUCLEOTIDE SEQUENCE [LARGE SCALE GENOMIC DNA]</scope>
</reference>
<evidence type="ECO:0000313" key="2">
    <source>
        <dbReference type="EMBL" id="CAA3027345.1"/>
    </source>
</evidence>
<keyword evidence="3" id="KW-1185">Reference proteome</keyword>
<accession>A0A8S0V1N2</accession>